<evidence type="ECO:0000259" key="2">
    <source>
        <dbReference type="Pfam" id="PF00246"/>
    </source>
</evidence>
<dbReference type="RefSeq" id="WP_379710170.1">
    <property type="nucleotide sequence ID" value="NZ_JBHSCZ010000002.1"/>
</dbReference>
<sequence length="579" mass="67140">MKYIVILLFTLLTNICKAQLTIFEQSNGTATATYAQIINFYKTLAANDSRFLLKTMGPTDAHYPLHTMLVSNDKNFEPTKWHQQNKIVIFINNGIHPGEPDGIDASMLLLRDIHTNKIKLPNNIVLAVIPVYNIGGCLNRNSSTRVNQNGPIEYGFRGNAQNLDLNRDFTKNDSKEAKTFATIFHWLQPQIFIDNHVSDGADYQHTMTLITTQYNKLGPTAGTWLRNFFEPQLYAGMQQKKWDLIPYVEFDGANFNKGIDMFYETPRYSSGYAALFGTFAFIPETHMLKPYKERVTATYDLLNTFIEKAAINATTLLKIQQQGIAEISTQKTFPLKWRIDRSVYDSIIFKGYEQDTMLSAATGLQKMYYNKLKPYTRSIKYFNNFKPENMVEKPMAYFIPTGWNDVIERLRLNKINVTQLKNDTIINVTVYRIEDYKSRPTAYEKHHVNYQVKTSSSQQPIQFLKGDYIIYLNQKNNRYIIEMLEPTGDDSFFAWNFFDGILQQKEGYSDYRWDDIAADILKNDADLQKKLADKKATDAAFAQNSNAILNFIYKNSKWFEKAYLQYPVYRIEHQQSINN</sequence>
<proteinExistence type="predicted"/>
<dbReference type="EMBL" id="JBHSCZ010000002">
    <property type="protein sequence ID" value="MFC4263509.1"/>
    <property type="molecule type" value="Genomic_DNA"/>
</dbReference>
<accession>A0ABV8QWU3</accession>
<gene>
    <name evidence="3" type="ORF">ACFOWM_11500</name>
</gene>
<keyword evidence="3" id="KW-0121">Carboxypeptidase</keyword>
<name>A0ABV8QWU3_9BACT</name>
<organism evidence="3 4">
    <name type="scientific">Ferruginibacter yonginensis</name>
    <dbReference type="NCBI Taxonomy" id="1310416"/>
    <lineage>
        <taxon>Bacteria</taxon>
        <taxon>Pseudomonadati</taxon>
        <taxon>Bacteroidota</taxon>
        <taxon>Chitinophagia</taxon>
        <taxon>Chitinophagales</taxon>
        <taxon>Chitinophagaceae</taxon>
        <taxon>Ferruginibacter</taxon>
    </lineage>
</organism>
<reference evidence="4" key="1">
    <citation type="journal article" date="2019" name="Int. J. Syst. Evol. Microbiol.">
        <title>The Global Catalogue of Microorganisms (GCM) 10K type strain sequencing project: providing services to taxonomists for standard genome sequencing and annotation.</title>
        <authorList>
            <consortium name="The Broad Institute Genomics Platform"/>
            <consortium name="The Broad Institute Genome Sequencing Center for Infectious Disease"/>
            <person name="Wu L."/>
            <person name="Ma J."/>
        </authorList>
    </citation>
    <scope>NUCLEOTIDE SEQUENCE [LARGE SCALE GENOMIC DNA]</scope>
    <source>
        <strain evidence="4">CECT 8289</strain>
    </source>
</reference>
<feature type="chain" id="PRO_5046045367" evidence="1">
    <location>
        <begin position="19"/>
        <end position="579"/>
    </location>
</feature>
<protein>
    <submittedName>
        <fullName evidence="3">M14 family zinc carboxypeptidase</fullName>
    </submittedName>
</protein>
<keyword evidence="3" id="KW-0645">Protease</keyword>
<dbReference type="SUPFAM" id="SSF53187">
    <property type="entry name" value="Zn-dependent exopeptidases"/>
    <property type="match status" value="1"/>
</dbReference>
<dbReference type="Proteomes" id="UP001595907">
    <property type="component" value="Unassembled WGS sequence"/>
</dbReference>
<dbReference type="Gene3D" id="3.40.630.10">
    <property type="entry name" value="Zn peptidases"/>
    <property type="match status" value="1"/>
</dbReference>
<dbReference type="Pfam" id="PF00246">
    <property type="entry name" value="Peptidase_M14"/>
    <property type="match status" value="1"/>
</dbReference>
<comment type="caution">
    <text evidence="3">The sequence shown here is derived from an EMBL/GenBank/DDBJ whole genome shotgun (WGS) entry which is preliminary data.</text>
</comment>
<evidence type="ECO:0000313" key="4">
    <source>
        <dbReference type="Proteomes" id="UP001595907"/>
    </source>
</evidence>
<keyword evidence="3" id="KW-0378">Hydrolase</keyword>
<dbReference type="GO" id="GO:0004180">
    <property type="term" value="F:carboxypeptidase activity"/>
    <property type="evidence" value="ECO:0007669"/>
    <property type="project" value="UniProtKB-KW"/>
</dbReference>
<feature type="signal peptide" evidence="1">
    <location>
        <begin position="1"/>
        <end position="18"/>
    </location>
</feature>
<dbReference type="InterPro" id="IPR000834">
    <property type="entry name" value="Peptidase_M14"/>
</dbReference>
<keyword evidence="4" id="KW-1185">Reference proteome</keyword>
<evidence type="ECO:0000256" key="1">
    <source>
        <dbReference type="SAM" id="SignalP"/>
    </source>
</evidence>
<feature type="domain" description="Peptidase M14" evidence="2">
    <location>
        <begin position="38"/>
        <end position="173"/>
    </location>
</feature>
<evidence type="ECO:0000313" key="3">
    <source>
        <dbReference type="EMBL" id="MFC4263509.1"/>
    </source>
</evidence>
<keyword evidence="1" id="KW-0732">Signal</keyword>